<gene>
    <name evidence="3" type="ORF">ACFQ07_02090</name>
</gene>
<comment type="caution">
    <text evidence="3">The sequence shown here is derived from an EMBL/GenBank/DDBJ whole genome shotgun (WGS) entry which is preliminary data.</text>
</comment>
<feature type="compositionally biased region" description="Low complexity" evidence="1">
    <location>
        <begin position="42"/>
        <end position="58"/>
    </location>
</feature>
<evidence type="ECO:0000256" key="1">
    <source>
        <dbReference type="SAM" id="MobiDB-lite"/>
    </source>
</evidence>
<keyword evidence="4" id="KW-1185">Reference proteome</keyword>
<feature type="domain" description="Phospholipase D N-terminal" evidence="2">
    <location>
        <begin position="5"/>
        <end position="33"/>
    </location>
</feature>
<evidence type="ECO:0000313" key="3">
    <source>
        <dbReference type="EMBL" id="MFD0850999.1"/>
    </source>
</evidence>
<feature type="non-terminal residue" evidence="3">
    <location>
        <position position="1"/>
    </location>
</feature>
<protein>
    <submittedName>
        <fullName evidence="3">PhoD-like phosphatase N-terminal domain-containing protein</fullName>
    </submittedName>
</protein>
<proteinExistence type="predicted"/>
<evidence type="ECO:0000259" key="2">
    <source>
        <dbReference type="Pfam" id="PF16655"/>
    </source>
</evidence>
<evidence type="ECO:0000313" key="4">
    <source>
        <dbReference type="Proteomes" id="UP001597083"/>
    </source>
</evidence>
<sequence length="80" mass="8668">QFAYGVASGDPLPTSVLIWTRVTPTPQSVPPPRNPFQDPVVRPGRPAASPAAGQRGQACGMRSRRPPAKTSYRGRLSRWT</sequence>
<dbReference type="Pfam" id="PF16655">
    <property type="entry name" value="PhoD_N"/>
    <property type="match status" value="1"/>
</dbReference>
<dbReference type="InterPro" id="IPR032093">
    <property type="entry name" value="PhoD_N"/>
</dbReference>
<dbReference type="EMBL" id="JBHTIR010000218">
    <property type="protein sequence ID" value="MFD0850999.1"/>
    <property type="molecule type" value="Genomic_DNA"/>
</dbReference>
<reference evidence="4" key="1">
    <citation type="journal article" date="2019" name="Int. J. Syst. Evol. Microbiol.">
        <title>The Global Catalogue of Microorganisms (GCM) 10K type strain sequencing project: providing services to taxonomists for standard genome sequencing and annotation.</title>
        <authorList>
            <consortium name="The Broad Institute Genomics Platform"/>
            <consortium name="The Broad Institute Genome Sequencing Center for Infectious Disease"/>
            <person name="Wu L."/>
            <person name="Ma J."/>
        </authorList>
    </citation>
    <scope>NUCLEOTIDE SEQUENCE [LARGE SCALE GENOMIC DNA]</scope>
    <source>
        <strain evidence="4">JCM 31696</strain>
    </source>
</reference>
<dbReference type="Gene3D" id="2.60.40.380">
    <property type="entry name" value="Purple acid phosphatase-like, N-terminal"/>
    <property type="match status" value="1"/>
</dbReference>
<accession>A0ABW3CBG1</accession>
<feature type="region of interest" description="Disordered" evidence="1">
    <location>
        <begin position="24"/>
        <end position="80"/>
    </location>
</feature>
<name>A0ABW3CBG1_9ACTN</name>
<organism evidence="3 4">
    <name type="scientific">Actinomadura adrarensis</name>
    <dbReference type="NCBI Taxonomy" id="1819600"/>
    <lineage>
        <taxon>Bacteria</taxon>
        <taxon>Bacillati</taxon>
        <taxon>Actinomycetota</taxon>
        <taxon>Actinomycetes</taxon>
        <taxon>Streptosporangiales</taxon>
        <taxon>Thermomonosporaceae</taxon>
        <taxon>Actinomadura</taxon>
    </lineage>
</organism>
<dbReference type="Proteomes" id="UP001597083">
    <property type="component" value="Unassembled WGS sequence"/>
</dbReference>